<accession>E9GJV2</accession>
<keyword evidence="3" id="KW-0964">Secreted</keyword>
<dbReference type="AlphaFoldDB" id="E9GJV2"/>
<dbReference type="PANTHER" id="PTHR11610">
    <property type="entry name" value="LIPASE"/>
    <property type="match status" value="1"/>
</dbReference>
<dbReference type="PRINTS" id="PR00823">
    <property type="entry name" value="PANCLIPASE"/>
</dbReference>
<dbReference type="FunCoup" id="E9GJV2">
    <property type="interactions" value="34"/>
</dbReference>
<dbReference type="eggNOG" id="ENOG502QUK7">
    <property type="taxonomic scope" value="Eukaryota"/>
</dbReference>
<dbReference type="SUPFAM" id="SSF53474">
    <property type="entry name" value="alpha/beta-Hydrolases"/>
    <property type="match status" value="1"/>
</dbReference>
<evidence type="ECO:0000256" key="6">
    <source>
        <dbReference type="PIRSR" id="PIRSR000865-2"/>
    </source>
</evidence>
<dbReference type="PANTHER" id="PTHR11610:SF185">
    <property type="entry name" value="LD47264P"/>
    <property type="match status" value="1"/>
</dbReference>
<evidence type="ECO:0000256" key="4">
    <source>
        <dbReference type="ARBA" id="ARBA00023157"/>
    </source>
</evidence>
<dbReference type="InterPro" id="IPR029058">
    <property type="entry name" value="AB_hydrolase_fold"/>
</dbReference>
<feature type="binding site" evidence="6">
    <location>
        <position position="194"/>
    </location>
    <ligand>
        <name>Ca(2+)</name>
        <dbReference type="ChEBI" id="CHEBI:29108"/>
    </ligand>
</feature>
<dbReference type="InterPro" id="IPR013818">
    <property type="entry name" value="Lipase"/>
</dbReference>
<proteinExistence type="inferred from homology"/>
<evidence type="ECO:0000256" key="2">
    <source>
        <dbReference type="ARBA" id="ARBA00010701"/>
    </source>
</evidence>
<evidence type="ECO:0000256" key="3">
    <source>
        <dbReference type="ARBA" id="ARBA00022525"/>
    </source>
</evidence>
<feature type="binding site" evidence="6">
    <location>
        <position position="199"/>
    </location>
    <ligand>
        <name>Ca(2+)</name>
        <dbReference type="ChEBI" id="CHEBI:29108"/>
    </ligand>
</feature>
<dbReference type="GO" id="GO:0005615">
    <property type="term" value="C:extracellular space"/>
    <property type="evidence" value="ECO:0000318"/>
    <property type="project" value="GO_Central"/>
</dbReference>
<keyword evidence="10" id="KW-1185">Reference proteome</keyword>
<name>E9GJV2_DAPPU</name>
<dbReference type="Gene3D" id="2.60.60.20">
    <property type="entry name" value="PLAT/LH2 domain"/>
    <property type="match status" value="1"/>
</dbReference>
<gene>
    <name evidence="9" type="ORF">DAPPUDRAFT_51580</name>
</gene>
<dbReference type="InterPro" id="IPR002331">
    <property type="entry name" value="Lipase_panc"/>
</dbReference>
<dbReference type="InterPro" id="IPR036392">
    <property type="entry name" value="PLAT/LH2_dom_sf"/>
</dbReference>
<keyword evidence="4" id="KW-1015">Disulfide bond</keyword>
<dbReference type="OMA" id="SPKAMYF"/>
<feature type="active site" description="Charge relay system" evidence="5">
    <location>
        <position position="267"/>
    </location>
</feature>
<dbReference type="SUPFAM" id="SSF49723">
    <property type="entry name" value="Lipase/lipooxygenase domain (PLAT/LH2 domain)"/>
    <property type="match status" value="1"/>
</dbReference>
<dbReference type="GO" id="GO:0004806">
    <property type="term" value="F:triacylglycerol lipase activity"/>
    <property type="evidence" value="ECO:0007669"/>
    <property type="project" value="InterPro"/>
</dbReference>
<feature type="binding site" evidence="6">
    <location>
        <position position="196"/>
    </location>
    <ligand>
        <name>Ca(2+)</name>
        <dbReference type="ChEBI" id="CHEBI:29108"/>
    </ligand>
</feature>
<organism evidence="9 10">
    <name type="scientific">Daphnia pulex</name>
    <name type="common">Water flea</name>
    <dbReference type="NCBI Taxonomy" id="6669"/>
    <lineage>
        <taxon>Eukaryota</taxon>
        <taxon>Metazoa</taxon>
        <taxon>Ecdysozoa</taxon>
        <taxon>Arthropoda</taxon>
        <taxon>Crustacea</taxon>
        <taxon>Branchiopoda</taxon>
        <taxon>Diplostraca</taxon>
        <taxon>Cladocera</taxon>
        <taxon>Anomopoda</taxon>
        <taxon>Daphniidae</taxon>
        <taxon>Daphnia</taxon>
    </lineage>
</organism>
<dbReference type="GO" id="GO:0016042">
    <property type="term" value="P:lipid catabolic process"/>
    <property type="evidence" value="ECO:0000318"/>
    <property type="project" value="GO_Central"/>
</dbReference>
<dbReference type="GO" id="GO:0016298">
    <property type="term" value="F:lipase activity"/>
    <property type="evidence" value="ECO:0000318"/>
    <property type="project" value="GO_Central"/>
</dbReference>
<feature type="domain" description="Lipase" evidence="8">
    <location>
        <begin position="3"/>
        <end position="342"/>
    </location>
</feature>
<dbReference type="InterPro" id="IPR016272">
    <property type="entry name" value="Lipase_LIPH"/>
</dbReference>
<evidence type="ECO:0000256" key="5">
    <source>
        <dbReference type="PIRSR" id="PIRSR000865-1"/>
    </source>
</evidence>
<feature type="active site" description="Nucleophile" evidence="5">
    <location>
        <position position="152"/>
    </location>
</feature>
<dbReference type="InterPro" id="IPR033906">
    <property type="entry name" value="Lipase_N"/>
</dbReference>
<dbReference type="OrthoDB" id="199913at2759"/>
<dbReference type="PRINTS" id="PR00821">
    <property type="entry name" value="TAGLIPASE"/>
</dbReference>
<evidence type="ECO:0000259" key="8">
    <source>
        <dbReference type="Pfam" id="PF00151"/>
    </source>
</evidence>
<keyword evidence="6" id="KW-0106">Calcium</keyword>
<dbReference type="Pfam" id="PF00151">
    <property type="entry name" value="Lipase"/>
    <property type="match status" value="1"/>
</dbReference>
<evidence type="ECO:0000256" key="7">
    <source>
        <dbReference type="RuleBase" id="RU004262"/>
    </source>
</evidence>
<dbReference type="HOGENOM" id="CLU_027171_0_1_1"/>
<dbReference type="GO" id="GO:0046872">
    <property type="term" value="F:metal ion binding"/>
    <property type="evidence" value="ECO:0007669"/>
    <property type="project" value="UniProtKB-KW"/>
</dbReference>
<protein>
    <recommendedName>
        <fullName evidence="8">Lipase domain-containing protein</fullName>
    </recommendedName>
</protein>
<dbReference type="PhylomeDB" id="E9GJV2"/>
<dbReference type="InParanoid" id="E9GJV2"/>
<comment type="similarity">
    <text evidence="2 7">Belongs to the AB hydrolase superfamily. Lipase family.</text>
</comment>
<dbReference type="InterPro" id="IPR000734">
    <property type="entry name" value="TAG_lipase"/>
</dbReference>
<feature type="active site" description="Charge relay system" evidence="5">
    <location>
        <position position="180"/>
    </location>
</feature>
<sequence>IGCYGTFGCYSVNRPWTSSNRPINNFPEAPEIIQPAFCLYTRHNRSRLQNLVTGDVPSIQRSGLDSSRRILFIVHGYLEHGNKKWIKRMVEEALIYDNVNVVVVDWVSGSGPPYTQAVANIRLIGVMLAHLVLFLHGQFQVPTENCHIAGHSLAGAHLAGYTGQYMRDRGHMLGRITGMDPADPYFENTEPLIRLDPTDALFVDVIHTDAGPILSGGLGMMQPVGHIDFYPNGGVRQPGCGTSVLDSIEKERGSVLYGLSRFIGCNHLRSVEFFTESFNSACPFLAVQCPSFADFLAGACHCGSNACHRMGYSADHQSQQQQRAVESEPIQMYLLTRDDQPFCLYHYRVTIIISDTFESVQHGGDRGWLSIQLHGHNRSSPPTRLTPENVRFEPRMAYSYVLGSTWLGEITSVTLVWTYSSSVFNPLTWRILTVPALHVNRIIVHNLESNSR</sequence>
<feature type="non-terminal residue" evidence="9">
    <location>
        <position position="452"/>
    </location>
</feature>
<dbReference type="Proteomes" id="UP000000305">
    <property type="component" value="Unassembled WGS sequence"/>
</dbReference>
<reference evidence="9 10" key="1">
    <citation type="journal article" date="2011" name="Science">
        <title>The ecoresponsive genome of Daphnia pulex.</title>
        <authorList>
            <person name="Colbourne J.K."/>
            <person name="Pfrender M.E."/>
            <person name="Gilbert D."/>
            <person name="Thomas W.K."/>
            <person name="Tucker A."/>
            <person name="Oakley T.H."/>
            <person name="Tokishita S."/>
            <person name="Aerts A."/>
            <person name="Arnold G.J."/>
            <person name="Basu M.K."/>
            <person name="Bauer D.J."/>
            <person name="Caceres C.E."/>
            <person name="Carmel L."/>
            <person name="Casola C."/>
            <person name="Choi J.H."/>
            <person name="Detter J.C."/>
            <person name="Dong Q."/>
            <person name="Dusheyko S."/>
            <person name="Eads B.D."/>
            <person name="Frohlich T."/>
            <person name="Geiler-Samerotte K.A."/>
            <person name="Gerlach D."/>
            <person name="Hatcher P."/>
            <person name="Jogdeo S."/>
            <person name="Krijgsveld J."/>
            <person name="Kriventseva E.V."/>
            <person name="Kultz D."/>
            <person name="Laforsch C."/>
            <person name="Lindquist E."/>
            <person name="Lopez J."/>
            <person name="Manak J.R."/>
            <person name="Muller J."/>
            <person name="Pangilinan J."/>
            <person name="Patwardhan R.P."/>
            <person name="Pitluck S."/>
            <person name="Pritham E.J."/>
            <person name="Rechtsteiner A."/>
            <person name="Rho M."/>
            <person name="Rogozin I.B."/>
            <person name="Sakarya O."/>
            <person name="Salamov A."/>
            <person name="Schaack S."/>
            <person name="Shapiro H."/>
            <person name="Shiga Y."/>
            <person name="Skalitzky C."/>
            <person name="Smith Z."/>
            <person name="Souvorov A."/>
            <person name="Sung W."/>
            <person name="Tang Z."/>
            <person name="Tsuchiya D."/>
            <person name="Tu H."/>
            <person name="Vos H."/>
            <person name="Wang M."/>
            <person name="Wolf Y.I."/>
            <person name="Yamagata H."/>
            <person name="Yamada T."/>
            <person name="Ye Y."/>
            <person name="Shaw J.R."/>
            <person name="Andrews J."/>
            <person name="Crease T.J."/>
            <person name="Tang H."/>
            <person name="Lucas S.M."/>
            <person name="Robertson H.M."/>
            <person name="Bork P."/>
            <person name="Koonin E.V."/>
            <person name="Zdobnov E.M."/>
            <person name="Grigoriev I.V."/>
            <person name="Lynch M."/>
            <person name="Boore J.L."/>
        </authorList>
    </citation>
    <scope>NUCLEOTIDE SEQUENCE [LARGE SCALE GENOMIC DNA]</scope>
</reference>
<comment type="subcellular location">
    <subcellularLocation>
        <location evidence="1">Secreted</location>
    </subcellularLocation>
</comment>
<dbReference type="PIRSF" id="PIRSF000865">
    <property type="entry name" value="Lipoprotein_lipase_LIPH"/>
    <property type="match status" value="1"/>
</dbReference>
<evidence type="ECO:0000313" key="9">
    <source>
        <dbReference type="EMBL" id="EFX80254.1"/>
    </source>
</evidence>
<dbReference type="KEGG" id="dpx:DAPPUDRAFT_51580"/>
<keyword evidence="6" id="KW-0479">Metal-binding</keyword>
<dbReference type="Gene3D" id="3.40.50.1820">
    <property type="entry name" value="alpha/beta hydrolase"/>
    <property type="match status" value="1"/>
</dbReference>
<dbReference type="FunFam" id="3.40.50.1820:FF:000033">
    <property type="entry name" value="Pancreatic triacylglycerol lipase"/>
    <property type="match status" value="1"/>
</dbReference>
<dbReference type="ESTHER" id="dappu-e9gjv2">
    <property type="family name" value="Pancreatic_lipase"/>
</dbReference>
<evidence type="ECO:0000313" key="10">
    <source>
        <dbReference type="Proteomes" id="UP000000305"/>
    </source>
</evidence>
<dbReference type="CDD" id="cd00707">
    <property type="entry name" value="Pancreat_lipase_like"/>
    <property type="match status" value="1"/>
</dbReference>
<evidence type="ECO:0000256" key="1">
    <source>
        <dbReference type="ARBA" id="ARBA00004613"/>
    </source>
</evidence>
<dbReference type="EMBL" id="GL732548">
    <property type="protein sequence ID" value="EFX80254.1"/>
    <property type="molecule type" value="Genomic_DNA"/>
</dbReference>